<keyword evidence="1" id="KW-0472">Membrane</keyword>
<proteinExistence type="predicted"/>
<feature type="transmembrane region" description="Helical" evidence="1">
    <location>
        <begin position="6"/>
        <end position="25"/>
    </location>
</feature>
<dbReference type="EMBL" id="BK015051">
    <property type="protein sequence ID" value="DAD88980.1"/>
    <property type="molecule type" value="Genomic_DNA"/>
</dbReference>
<protein>
    <submittedName>
        <fullName evidence="2">DNA-directed RNA polymerase subunit beta</fullName>
    </submittedName>
</protein>
<dbReference type="GO" id="GO:0000428">
    <property type="term" value="C:DNA-directed RNA polymerase complex"/>
    <property type="evidence" value="ECO:0007669"/>
    <property type="project" value="UniProtKB-KW"/>
</dbReference>
<keyword evidence="1" id="KW-1133">Transmembrane helix</keyword>
<evidence type="ECO:0000313" key="2">
    <source>
        <dbReference type="EMBL" id="DAD88980.1"/>
    </source>
</evidence>
<accession>A0A8S5N3H8</accession>
<reference evidence="2" key="1">
    <citation type="journal article" date="2021" name="Proc. Natl. Acad. Sci. U.S.A.">
        <title>A Catalog of Tens of Thousands of Viruses from Human Metagenomes Reveals Hidden Associations with Chronic Diseases.</title>
        <authorList>
            <person name="Tisza M.J."/>
            <person name="Buck C.B."/>
        </authorList>
    </citation>
    <scope>NUCLEOTIDE SEQUENCE</scope>
    <source>
        <strain evidence="2">Ct96L1</strain>
    </source>
</reference>
<organism evidence="2">
    <name type="scientific">Myoviridae sp. ct96L1</name>
    <dbReference type="NCBI Taxonomy" id="2826623"/>
    <lineage>
        <taxon>Viruses</taxon>
        <taxon>Duplodnaviria</taxon>
        <taxon>Heunggongvirae</taxon>
        <taxon>Uroviricota</taxon>
        <taxon>Caudoviricetes</taxon>
    </lineage>
</organism>
<keyword evidence="2" id="KW-0240">DNA-directed RNA polymerase</keyword>
<keyword evidence="1" id="KW-0812">Transmembrane</keyword>
<sequence length="84" mass="9503">MKETLILIGIISILNLVCFYIGAVIGQKVMNKEKLIPTFKTPAELIQNHSSQKEYKNQNEKYKIIESNIDSYDGTSKNQKKLGG</sequence>
<keyword evidence="2" id="KW-0804">Transcription</keyword>
<evidence type="ECO:0000256" key="1">
    <source>
        <dbReference type="SAM" id="Phobius"/>
    </source>
</evidence>
<name>A0A8S5N3H8_9CAUD</name>